<evidence type="ECO:0000256" key="2">
    <source>
        <dbReference type="ARBA" id="ARBA00004673"/>
    </source>
</evidence>
<keyword evidence="8" id="KW-0812">Transmembrane</keyword>
<organism evidence="9 10">
    <name type="scientific">Athelia psychrophila</name>
    <dbReference type="NCBI Taxonomy" id="1759441"/>
    <lineage>
        <taxon>Eukaryota</taxon>
        <taxon>Fungi</taxon>
        <taxon>Dikarya</taxon>
        <taxon>Basidiomycota</taxon>
        <taxon>Agaricomycotina</taxon>
        <taxon>Agaricomycetes</taxon>
        <taxon>Agaricomycetidae</taxon>
        <taxon>Atheliales</taxon>
        <taxon>Atheliaceae</taxon>
        <taxon>Athelia</taxon>
    </lineage>
</organism>
<feature type="region of interest" description="Disordered" evidence="7">
    <location>
        <begin position="22"/>
        <end position="53"/>
    </location>
</feature>
<keyword evidence="8" id="KW-1133">Transmembrane helix</keyword>
<evidence type="ECO:0000256" key="3">
    <source>
        <dbReference type="ARBA" id="ARBA00010514"/>
    </source>
</evidence>
<dbReference type="UniPathway" id="UPA00705"/>
<comment type="similarity">
    <text evidence="3">Belongs to the cytochrome c oxidase VIIc family.</text>
</comment>
<dbReference type="SUPFAM" id="SSF81427">
    <property type="entry name" value="Mitochondrial cytochrome c oxidase subunit VIIc (aka VIIIa)"/>
    <property type="match status" value="1"/>
</dbReference>
<proteinExistence type="inferred from homology"/>
<evidence type="ECO:0000256" key="5">
    <source>
        <dbReference type="ARBA" id="ARBA00023128"/>
    </source>
</evidence>
<dbReference type="Pfam" id="PF02935">
    <property type="entry name" value="COX7C"/>
    <property type="match status" value="1"/>
</dbReference>
<keyword evidence="4" id="KW-0999">Mitochondrion inner membrane</keyword>
<accession>A0A166VLR0</accession>
<dbReference type="Proteomes" id="UP000076532">
    <property type="component" value="Unassembled WGS sequence"/>
</dbReference>
<dbReference type="Gene3D" id="4.10.49.10">
    <property type="entry name" value="Cytochrome c oxidase subunit VIIc"/>
    <property type="match status" value="1"/>
</dbReference>
<evidence type="ECO:0000313" key="9">
    <source>
        <dbReference type="EMBL" id="KZP32861.1"/>
    </source>
</evidence>
<keyword evidence="10" id="KW-1185">Reference proteome</keyword>
<name>A0A166VLR0_9AGAM</name>
<evidence type="ECO:0000256" key="4">
    <source>
        <dbReference type="ARBA" id="ARBA00022792"/>
    </source>
</evidence>
<dbReference type="GO" id="GO:0006123">
    <property type="term" value="P:mitochondrial electron transport, cytochrome c to oxygen"/>
    <property type="evidence" value="ECO:0007669"/>
    <property type="project" value="InterPro"/>
</dbReference>
<feature type="compositionally biased region" description="Basic residues" evidence="7">
    <location>
        <begin position="44"/>
        <end position="53"/>
    </location>
</feature>
<reference evidence="9 10" key="1">
    <citation type="journal article" date="2016" name="Mol. Biol. Evol.">
        <title>Comparative Genomics of Early-Diverging Mushroom-Forming Fungi Provides Insights into the Origins of Lignocellulose Decay Capabilities.</title>
        <authorList>
            <person name="Nagy L.G."/>
            <person name="Riley R."/>
            <person name="Tritt A."/>
            <person name="Adam C."/>
            <person name="Daum C."/>
            <person name="Floudas D."/>
            <person name="Sun H."/>
            <person name="Yadav J.S."/>
            <person name="Pangilinan J."/>
            <person name="Larsson K.H."/>
            <person name="Matsuura K."/>
            <person name="Barry K."/>
            <person name="Labutti K."/>
            <person name="Kuo R."/>
            <person name="Ohm R.A."/>
            <person name="Bhattacharya S.S."/>
            <person name="Shirouzu T."/>
            <person name="Yoshinaga Y."/>
            <person name="Martin F.M."/>
            <person name="Grigoriev I.V."/>
            <person name="Hibbett D.S."/>
        </authorList>
    </citation>
    <scope>NUCLEOTIDE SEQUENCE [LARGE SCALE GENOMIC DNA]</scope>
    <source>
        <strain evidence="9 10">CBS 109695</strain>
    </source>
</reference>
<keyword evidence="5" id="KW-0496">Mitochondrion</keyword>
<evidence type="ECO:0000256" key="6">
    <source>
        <dbReference type="ARBA" id="ARBA00023136"/>
    </source>
</evidence>
<dbReference type="EMBL" id="KV417484">
    <property type="protein sequence ID" value="KZP32861.1"/>
    <property type="molecule type" value="Genomic_DNA"/>
</dbReference>
<dbReference type="InterPro" id="IPR036636">
    <property type="entry name" value="COX7C/Cox8_sf"/>
</dbReference>
<protein>
    <submittedName>
        <fullName evidence="9">Uncharacterized protein</fullName>
    </submittedName>
</protein>
<dbReference type="GO" id="GO:0005743">
    <property type="term" value="C:mitochondrial inner membrane"/>
    <property type="evidence" value="ECO:0007669"/>
    <property type="project" value="UniProtKB-SubCell"/>
</dbReference>
<evidence type="ECO:0000256" key="8">
    <source>
        <dbReference type="SAM" id="Phobius"/>
    </source>
</evidence>
<comment type="subcellular location">
    <subcellularLocation>
        <location evidence="1">Mitochondrion inner membrane</location>
        <topology evidence="1">Single-pass membrane protein</topology>
    </subcellularLocation>
</comment>
<feature type="transmembrane region" description="Helical" evidence="8">
    <location>
        <begin position="280"/>
        <end position="299"/>
    </location>
</feature>
<evidence type="ECO:0000256" key="7">
    <source>
        <dbReference type="SAM" id="MobiDB-lite"/>
    </source>
</evidence>
<dbReference type="InterPro" id="IPR004202">
    <property type="entry name" value="COX7C/Cox8"/>
</dbReference>
<dbReference type="AlphaFoldDB" id="A0A166VLR0"/>
<comment type="pathway">
    <text evidence="2">Energy metabolism; oxidative phosphorylation.</text>
</comment>
<dbReference type="GO" id="GO:0045277">
    <property type="term" value="C:respiratory chain complex IV"/>
    <property type="evidence" value="ECO:0007669"/>
    <property type="project" value="InterPro"/>
</dbReference>
<dbReference type="OrthoDB" id="9974841at2759"/>
<evidence type="ECO:0000256" key="1">
    <source>
        <dbReference type="ARBA" id="ARBA00004434"/>
    </source>
</evidence>
<sequence length="305" mass="33669">MPQAPQNLRDVISYGVPAGPDRCIEHTLPPQAEPPPPSIDRPQHRYRTHPATKPPLRRRHTWLKELEPAFAYTSSRYDPEGCALPLYIGRPALSGAQLRAHAGTARNFALLEGILLPGFTALWAAEIVGDVEPKPAASHTPSPPPTKKDTSMFYDSLKWDDVVVERGRQYACQRLPAASLTELLVDMDLTVDGKGQRGLPLASPEVGWARTSAVTDLYLETTTRLFHIMSLLARAPLMRQSQQALMRARPAGPIVPRGAHAYHHFPFAWPTNKAVWGAKLSVFLFTGFATPFLAAWYQLSKSATA</sequence>
<evidence type="ECO:0000313" key="10">
    <source>
        <dbReference type="Proteomes" id="UP000076532"/>
    </source>
</evidence>
<keyword evidence="6 8" id="KW-0472">Membrane</keyword>
<gene>
    <name evidence="9" type="ORF">FIBSPDRAFT_1036490</name>
</gene>